<evidence type="ECO:0000256" key="5">
    <source>
        <dbReference type="ARBA" id="ARBA00022598"/>
    </source>
</evidence>
<evidence type="ECO:0000256" key="8">
    <source>
        <dbReference type="ARBA" id="ARBA00022840"/>
    </source>
</evidence>
<dbReference type="Pfam" id="PF01409">
    <property type="entry name" value="tRNA-synt_2d"/>
    <property type="match status" value="1"/>
</dbReference>
<proteinExistence type="inferred from homology"/>
<dbReference type="PROSITE" id="PS50862">
    <property type="entry name" value="AA_TRNA_LIGASE_II"/>
    <property type="match status" value="1"/>
</dbReference>
<evidence type="ECO:0000256" key="1">
    <source>
        <dbReference type="ARBA" id="ARBA00004496"/>
    </source>
</evidence>
<dbReference type="GO" id="GO:0140096">
    <property type="term" value="F:catalytic activity, acting on a protein"/>
    <property type="evidence" value="ECO:0007669"/>
    <property type="project" value="UniProtKB-ARBA"/>
</dbReference>
<keyword evidence="10 13" id="KW-0648">Protein biosynthesis</keyword>
<keyword evidence="6 13" id="KW-0479">Metal-binding</keyword>
<evidence type="ECO:0000313" key="16">
    <source>
        <dbReference type="Proteomes" id="UP000824232"/>
    </source>
</evidence>
<evidence type="ECO:0000256" key="7">
    <source>
        <dbReference type="ARBA" id="ARBA00022741"/>
    </source>
</evidence>
<dbReference type="FunFam" id="3.30.930.10:FF:000003">
    <property type="entry name" value="Phenylalanine--tRNA ligase alpha subunit"/>
    <property type="match status" value="1"/>
</dbReference>
<dbReference type="EC" id="6.1.1.20" evidence="13"/>
<dbReference type="PANTHER" id="PTHR11538">
    <property type="entry name" value="PHENYLALANYL-TRNA SYNTHETASE"/>
    <property type="match status" value="1"/>
</dbReference>
<dbReference type="PANTHER" id="PTHR11538:SF41">
    <property type="entry name" value="PHENYLALANINE--TRNA LIGASE, MITOCHONDRIAL"/>
    <property type="match status" value="1"/>
</dbReference>
<dbReference type="HAMAP" id="MF_00281">
    <property type="entry name" value="Phe_tRNA_synth_alpha1"/>
    <property type="match status" value="1"/>
</dbReference>
<dbReference type="Proteomes" id="UP000824232">
    <property type="component" value="Unassembled WGS sequence"/>
</dbReference>
<evidence type="ECO:0000256" key="6">
    <source>
        <dbReference type="ARBA" id="ARBA00022723"/>
    </source>
</evidence>
<keyword evidence="11 13" id="KW-0030">Aminoacyl-tRNA synthetase</keyword>
<evidence type="ECO:0000256" key="2">
    <source>
        <dbReference type="ARBA" id="ARBA00010207"/>
    </source>
</evidence>
<organism evidence="15 16">
    <name type="scientific">Candidatus Onthousia excrementipullorum</name>
    <dbReference type="NCBI Taxonomy" id="2840884"/>
    <lineage>
        <taxon>Bacteria</taxon>
        <taxon>Bacillati</taxon>
        <taxon>Bacillota</taxon>
        <taxon>Bacilli</taxon>
        <taxon>Candidatus Onthousia</taxon>
    </lineage>
</organism>
<comment type="catalytic activity">
    <reaction evidence="12 13">
        <text>tRNA(Phe) + L-phenylalanine + ATP = L-phenylalanyl-tRNA(Phe) + AMP + diphosphate + H(+)</text>
        <dbReference type="Rhea" id="RHEA:19413"/>
        <dbReference type="Rhea" id="RHEA-COMP:9668"/>
        <dbReference type="Rhea" id="RHEA-COMP:9699"/>
        <dbReference type="ChEBI" id="CHEBI:15378"/>
        <dbReference type="ChEBI" id="CHEBI:30616"/>
        <dbReference type="ChEBI" id="CHEBI:33019"/>
        <dbReference type="ChEBI" id="CHEBI:58095"/>
        <dbReference type="ChEBI" id="CHEBI:78442"/>
        <dbReference type="ChEBI" id="CHEBI:78531"/>
        <dbReference type="ChEBI" id="CHEBI:456215"/>
        <dbReference type="EC" id="6.1.1.20"/>
    </reaction>
</comment>
<dbReference type="GO" id="GO:0006432">
    <property type="term" value="P:phenylalanyl-tRNA aminoacylation"/>
    <property type="evidence" value="ECO:0007669"/>
    <property type="project" value="UniProtKB-UniRule"/>
</dbReference>
<gene>
    <name evidence="13 15" type="primary">pheS</name>
    <name evidence="15" type="ORF">IAB38_01905</name>
</gene>
<dbReference type="InterPro" id="IPR045864">
    <property type="entry name" value="aa-tRNA-synth_II/BPL/LPL"/>
</dbReference>
<dbReference type="InterPro" id="IPR006195">
    <property type="entry name" value="aa-tRNA-synth_II"/>
</dbReference>
<keyword evidence="4 13" id="KW-0963">Cytoplasm</keyword>
<dbReference type="EMBL" id="DVHC01000022">
    <property type="protein sequence ID" value="HIR58781.1"/>
    <property type="molecule type" value="Genomic_DNA"/>
</dbReference>
<keyword evidence="7 13" id="KW-0547">Nucleotide-binding</keyword>
<keyword evidence="9 13" id="KW-0460">Magnesium</keyword>
<comment type="similarity">
    <text evidence="2 13">Belongs to the class-II aminoacyl-tRNA synthetase family. Phe-tRNA synthetase alpha subunit type 1 subfamily.</text>
</comment>
<reference evidence="15" key="2">
    <citation type="journal article" date="2021" name="PeerJ">
        <title>Extensive microbial diversity within the chicken gut microbiome revealed by metagenomics and culture.</title>
        <authorList>
            <person name="Gilroy R."/>
            <person name="Ravi A."/>
            <person name="Getino M."/>
            <person name="Pursley I."/>
            <person name="Horton D.L."/>
            <person name="Alikhan N.F."/>
            <person name="Baker D."/>
            <person name="Gharbi K."/>
            <person name="Hall N."/>
            <person name="Watson M."/>
            <person name="Adriaenssens E.M."/>
            <person name="Foster-Nyarko E."/>
            <person name="Jarju S."/>
            <person name="Secka A."/>
            <person name="Antonio M."/>
            <person name="Oren A."/>
            <person name="Chaudhuri R.R."/>
            <person name="La Ragione R."/>
            <person name="Hildebrand F."/>
            <person name="Pallen M.J."/>
        </authorList>
    </citation>
    <scope>NUCLEOTIDE SEQUENCE</scope>
    <source>
        <strain evidence="15">CHK184-20233</strain>
    </source>
</reference>
<dbReference type="NCBIfam" id="TIGR00468">
    <property type="entry name" value="pheS"/>
    <property type="match status" value="1"/>
</dbReference>
<dbReference type="InterPro" id="IPR022911">
    <property type="entry name" value="Phe_tRNA_ligase_alpha1_bac"/>
</dbReference>
<evidence type="ECO:0000256" key="12">
    <source>
        <dbReference type="ARBA" id="ARBA00049255"/>
    </source>
</evidence>
<dbReference type="AlphaFoldDB" id="A0A9D1DTM7"/>
<feature type="domain" description="Aminoacyl-transfer RNA synthetases class-II family profile" evidence="14">
    <location>
        <begin position="107"/>
        <end position="319"/>
    </location>
</feature>
<evidence type="ECO:0000256" key="11">
    <source>
        <dbReference type="ARBA" id="ARBA00023146"/>
    </source>
</evidence>
<comment type="subunit">
    <text evidence="3 13">Tetramer of two alpha and two beta subunits.</text>
</comment>
<evidence type="ECO:0000256" key="3">
    <source>
        <dbReference type="ARBA" id="ARBA00011209"/>
    </source>
</evidence>
<dbReference type="InterPro" id="IPR004529">
    <property type="entry name" value="Phe-tRNA-synth_IIc_asu"/>
</dbReference>
<feature type="binding site" evidence="13">
    <location>
        <position position="255"/>
    </location>
    <ligand>
        <name>Mg(2+)</name>
        <dbReference type="ChEBI" id="CHEBI:18420"/>
        <note>shared with beta subunit</note>
    </ligand>
</feature>
<dbReference type="SUPFAM" id="SSF46589">
    <property type="entry name" value="tRNA-binding arm"/>
    <property type="match status" value="1"/>
</dbReference>
<dbReference type="CDD" id="cd00496">
    <property type="entry name" value="PheRS_alpha_core"/>
    <property type="match status" value="1"/>
</dbReference>
<evidence type="ECO:0000313" key="15">
    <source>
        <dbReference type="EMBL" id="HIR58781.1"/>
    </source>
</evidence>
<dbReference type="GO" id="GO:0005524">
    <property type="term" value="F:ATP binding"/>
    <property type="evidence" value="ECO:0007669"/>
    <property type="project" value="UniProtKB-UniRule"/>
</dbReference>
<keyword evidence="8 13" id="KW-0067">ATP-binding</keyword>
<comment type="cofactor">
    <cofactor evidence="13">
        <name>Mg(2+)</name>
        <dbReference type="ChEBI" id="CHEBI:18420"/>
    </cofactor>
    <text evidence="13">Binds 2 magnesium ions per tetramer.</text>
</comment>
<reference evidence="15" key="1">
    <citation type="submission" date="2020-10" db="EMBL/GenBank/DDBJ databases">
        <authorList>
            <person name="Gilroy R."/>
        </authorList>
    </citation>
    <scope>NUCLEOTIDE SEQUENCE</scope>
    <source>
        <strain evidence="15">CHK184-20233</strain>
    </source>
</reference>
<name>A0A9D1DTM7_9FIRM</name>
<evidence type="ECO:0000256" key="10">
    <source>
        <dbReference type="ARBA" id="ARBA00022917"/>
    </source>
</evidence>
<dbReference type="InterPro" id="IPR004188">
    <property type="entry name" value="Phe-tRNA_ligase_II_N"/>
</dbReference>
<dbReference type="GO" id="GO:0005737">
    <property type="term" value="C:cytoplasm"/>
    <property type="evidence" value="ECO:0007669"/>
    <property type="project" value="UniProtKB-SubCell"/>
</dbReference>
<dbReference type="Pfam" id="PF02912">
    <property type="entry name" value="Phe_tRNA-synt_N"/>
    <property type="match status" value="1"/>
</dbReference>
<dbReference type="GO" id="GO:0000287">
    <property type="term" value="F:magnesium ion binding"/>
    <property type="evidence" value="ECO:0007669"/>
    <property type="project" value="UniProtKB-UniRule"/>
</dbReference>
<comment type="caution">
    <text evidence="15">The sequence shown here is derived from an EMBL/GenBank/DDBJ whole genome shotgun (WGS) entry which is preliminary data.</text>
</comment>
<evidence type="ECO:0000256" key="4">
    <source>
        <dbReference type="ARBA" id="ARBA00022490"/>
    </source>
</evidence>
<keyword evidence="5 13" id="KW-0436">Ligase</keyword>
<evidence type="ECO:0000259" key="14">
    <source>
        <dbReference type="PROSITE" id="PS50862"/>
    </source>
</evidence>
<evidence type="ECO:0000256" key="9">
    <source>
        <dbReference type="ARBA" id="ARBA00022842"/>
    </source>
</evidence>
<dbReference type="GO" id="GO:0000049">
    <property type="term" value="F:tRNA binding"/>
    <property type="evidence" value="ECO:0007669"/>
    <property type="project" value="InterPro"/>
</dbReference>
<dbReference type="InterPro" id="IPR010978">
    <property type="entry name" value="tRNA-bd_arm"/>
</dbReference>
<dbReference type="Gene3D" id="3.30.930.10">
    <property type="entry name" value="Bira Bifunctional Protein, Domain 2"/>
    <property type="match status" value="1"/>
</dbReference>
<dbReference type="GO" id="GO:0004826">
    <property type="term" value="F:phenylalanine-tRNA ligase activity"/>
    <property type="evidence" value="ECO:0007669"/>
    <property type="project" value="UniProtKB-UniRule"/>
</dbReference>
<dbReference type="GO" id="GO:0016740">
    <property type="term" value="F:transferase activity"/>
    <property type="evidence" value="ECO:0007669"/>
    <property type="project" value="UniProtKB-ARBA"/>
</dbReference>
<evidence type="ECO:0000256" key="13">
    <source>
        <dbReference type="HAMAP-Rule" id="MF_00281"/>
    </source>
</evidence>
<protein>
    <recommendedName>
        <fullName evidence="13">Phenylalanine--tRNA ligase alpha subunit</fullName>
        <ecNumber evidence="13">6.1.1.20</ecNumber>
    </recommendedName>
    <alternativeName>
        <fullName evidence="13">Phenylalanyl-tRNA synthetase alpha subunit</fullName>
        <shortName evidence="13">PheRS</shortName>
    </alternativeName>
</protein>
<comment type="subcellular location">
    <subcellularLocation>
        <location evidence="1 13">Cytoplasm</location>
    </subcellularLocation>
</comment>
<dbReference type="InterPro" id="IPR002319">
    <property type="entry name" value="Phenylalanyl-tRNA_Synthase"/>
</dbReference>
<accession>A0A9D1DTM7</accession>
<sequence>MNIEDIKKEIEKDLSSVKDLKSLNELHIKYLSKKGIITELNSKIKDVPNDKKKEFGMSVNSLRTYFNEKYNALKDKFETDELNKKLESESIDISLPSTKVSIGSPNILEKLIEEVEDIFMSMGYDVVDGPEVEEDKYNFEMLNIPKGHPARDAQDTFYIEGEEILLRSQTSPVQVRTMLKAEGKKPVRVICPGKTYRRDDDDATHSHQFMQIEGLLVDKDISLSDLKGTFEVVFKKLFGEDVEVRLRPSYYPFTEPSVEADISCFNCKGKGCNICKHTGWITIVGAGMVHPDVLRMGGFDPSVWSGFAFGFGAERVAMLKYGINDIRVFYNTDLREVNNFDRGELDNND</sequence>
<dbReference type="SUPFAM" id="SSF55681">
    <property type="entry name" value="Class II aaRS and biotin synthetases"/>
    <property type="match status" value="1"/>
</dbReference>